<feature type="domain" description="ABC transmembrane type-1" evidence="8">
    <location>
        <begin position="102"/>
        <end position="316"/>
    </location>
</feature>
<dbReference type="GO" id="GO:0055085">
    <property type="term" value="P:transmembrane transport"/>
    <property type="evidence" value="ECO:0007669"/>
    <property type="project" value="InterPro"/>
</dbReference>
<dbReference type="Gene3D" id="1.10.3720.10">
    <property type="entry name" value="MetI-like"/>
    <property type="match status" value="1"/>
</dbReference>
<feature type="transmembrane region" description="Helical" evidence="7">
    <location>
        <begin position="293"/>
        <end position="316"/>
    </location>
</feature>
<proteinExistence type="inferred from homology"/>
<name>A0A1I2Q3R3_9BACL</name>
<evidence type="ECO:0000313" key="10">
    <source>
        <dbReference type="Proteomes" id="UP000198661"/>
    </source>
</evidence>
<comment type="similarity">
    <text evidence="7">Belongs to the binding-protein-dependent transport system permease family.</text>
</comment>
<dbReference type="RefSeq" id="WP_425439160.1">
    <property type="nucleotide sequence ID" value="NZ_FOOK01000021.1"/>
</dbReference>
<dbReference type="Pfam" id="PF19300">
    <property type="entry name" value="BPD_transp_1_N"/>
    <property type="match status" value="1"/>
</dbReference>
<dbReference type="SUPFAM" id="SSF161098">
    <property type="entry name" value="MetI-like"/>
    <property type="match status" value="1"/>
</dbReference>
<evidence type="ECO:0000256" key="7">
    <source>
        <dbReference type="RuleBase" id="RU363032"/>
    </source>
</evidence>
<dbReference type="PANTHER" id="PTHR43163">
    <property type="entry name" value="DIPEPTIDE TRANSPORT SYSTEM PERMEASE PROTEIN DPPB-RELATED"/>
    <property type="match status" value="1"/>
</dbReference>
<evidence type="ECO:0000313" key="9">
    <source>
        <dbReference type="EMBL" id="SFG22560.1"/>
    </source>
</evidence>
<keyword evidence="10" id="KW-1185">Reference proteome</keyword>
<dbReference type="PROSITE" id="PS50928">
    <property type="entry name" value="ABC_TM1"/>
    <property type="match status" value="1"/>
</dbReference>
<accession>A0A1I2Q3R3</accession>
<dbReference type="Pfam" id="PF00528">
    <property type="entry name" value="BPD_transp_1"/>
    <property type="match status" value="1"/>
</dbReference>
<dbReference type="GO" id="GO:0005886">
    <property type="term" value="C:plasma membrane"/>
    <property type="evidence" value="ECO:0007669"/>
    <property type="project" value="UniProtKB-SubCell"/>
</dbReference>
<dbReference type="CDD" id="cd06261">
    <property type="entry name" value="TM_PBP2"/>
    <property type="match status" value="1"/>
</dbReference>
<evidence type="ECO:0000259" key="8">
    <source>
        <dbReference type="PROSITE" id="PS50928"/>
    </source>
</evidence>
<keyword evidence="3" id="KW-1003">Cell membrane</keyword>
<keyword evidence="2 7" id="KW-0813">Transport</keyword>
<evidence type="ECO:0000256" key="6">
    <source>
        <dbReference type="ARBA" id="ARBA00023136"/>
    </source>
</evidence>
<dbReference type="Proteomes" id="UP000198661">
    <property type="component" value="Unassembled WGS sequence"/>
</dbReference>
<feature type="transmembrane region" description="Helical" evidence="7">
    <location>
        <begin position="141"/>
        <end position="166"/>
    </location>
</feature>
<dbReference type="InterPro" id="IPR045621">
    <property type="entry name" value="BPD_transp_1_N"/>
</dbReference>
<evidence type="ECO:0000256" key="3">
    <source>
        <dbReference type="ARBA" id="ARBA00022475"/>
    </source>
</evidence>
<feature type="transmembrane region" description="Helical" evidence="7">
    <location>
        <begin position="193"/>
        <end position="210"/>
    </location>
</feature>
<keyword evidence="6 7" id="KW-0472">Membrane</keyword>
<comment type="subcellular location">
    <subcellularLocation>
        <location evidence="1 7">Cell membrane</location>
        <topology evidence="1 7">Multi-pass membrane protein</topology>
    </subcellularLocation>
</comment>
<dbReference type="InterPro" id="IPR000515">
    <property type="entry name" value="MetI-like"/>
</dbReference>
<evidence type="ECO:0000256" key="1">
    <source>
        <dbReference type="ARBA" id="ARBA00004651"/>
    </source>
</evidence>
<organism evidence="9 10">
    <name type="scientific">Planifilum fulgidum</name>
    <dbReference type="NCBI Taxonomy" id="201973"/>
    <lineage>
        <taxon>Bacteria</taxon>
        <taxon>Bacillati</taxon>
        <taxon>Bacillota</taxon>
        <taxon>Bacilli</taxon>
        <taxon>Bacillales</taxon>
        <taxon>Thermoactinomycetaceae</taxon>
        <taxon>Planifilum</taxon>
    </lineage>
</organism>
<protein>
    <submittedName>
        <fullName evidence="9">Peptide/nickel transport system permease protein</fullName>
    </submittedName>
</protein>
<dbReference type="STRING" id="201973.SAMN04488025_12153"/>
<evidence type="ECO:0000256" key="5">
    <source>
        <dbReference type="ARBA" id="ARBA00022989"/>
    </source>
</evidence>
<feature type="transmembrane region" description="Helical" evidence="7">
    <location>
        <begin position="12"/>
        <end position="31"/>
    </location>
</feature>
<dbReference type="InterPro" id="IPR035906">
    <property type="entry name" value="MetI-like_sf"/>
</dbReference>
<evidence type="ECO:0000256" key="2">
    <source>
        <dbReference type="ARBA" id="ARBA00022448"/>
    </source>
</evidence>
<keyword evidence="4 7" id="KW-0812">Transmembrane</keyword>
<dbReference type="PANTHER" id="PTHR43163:SF6">
    <property type="entry name" value="DIPEPTIDE TRANSPORT SYSTEM PERMEASE PROTEIN DPPB-RELATED"/>
    <property type="match status" value="1"/>
</dbReference>
<gene>
    <name evidence="9" type="ORF">SAMN04488025_12153</name>
</gene>
<sequence>MLRIVLRFLFEKILKLLLLLFAVCTLSFWMVELSPIDPIRAYVGADMMVVSPEQRDAIARHWGLDQPPAERYRQWLSAILQGDLGTSMIYRRPVAEVISERFLNSLPLLFSAWLLSGLIGFAAGVIAAVKRDTWIDRLIKGYCYTLVSTPSFWVGILLMMIFSVWLGWLPVGLSVPIGVPAEEVTWSDRLRHMILPALTLGLVGISAVALHTRQKMIDVLGSEYVLFARARGEKGFVLLWRHGLRNAALPAITLQFASLNELFGGAVLAEQVFSYPGLGRVTIEAGLRGDVPLLLGIVLFSTLFVFVGNTAADLLYRLLDPRMREGDAP</sequence>
<dbReference type="AlphaFoldDB" id="A0A1I2Q3R3"/>
<evidence type="ECO:0000256" key="4">
    <source>
        <dbReference type="ARBA" id="ARBA00022692"/>
    </source>
</evidence>
<feature type="transmembrane region" description="Helical" evidence="7">
    <location>
        <begin position="108"/>
        <end position="129"/>
    </location>
</feature>
<dbReference type="EMBL" id="FOOK01000021">
    <property type="protein sequence ID" value="SFG22560.1"/>
    <property type="molecule type" value="Genomic_DNA"/>
</dbReference>
<reference evidence="10" key="1">
    <citation type="submission" date="2016-10" db="EMBL/GenBank/DDBJ databases">
        <authorList>
            <person name="Varghese N."/>
            <person name="Submissions S."/>
        </authorList>
    </citation>
    <scope>NUCLEOTIDE SEQUENCE [LARGE SCALE GENOMIC DNA]</scope>
    <source>
        <strain evidence="10">DSM 44945</strain>
    </source>
</reference>
<keyword evidence="5 7" id="KW-1133">Transmembrane helix</keyword>